<evidence type="ECO:0000313" key="1">
    <source>
        <dbReference type="EMBL" id="JAP06579.1"/>
    </source>
</evidence>
<organism evidence="1">
    <name type="scientific">Solanum chacoense</name>
    <name type="common">Chaco potato</name>
    <dbReference type="NCBI Taxonomy" id="4108"/>
    <lineage>
        <taxon>Eukaryota</taxon>
        <taxon>Viridiplantae</taxon>
        <taxon>Streptophyta</taxon>
        <taxon>Embryophyta</taxon>
        <taxon>Tracheophyta</taxon>
        <taxon>Spermatophyta</taxon>
        <taxon>Magnoliopsida</taxon>
        <taxon>eudicotyledons</taxon>
        <taxon>Gunneridae</taxon>
        <taxon>Pentapetalae</taxon>
        <taxon>asterids</taxon>
        <taxon>lamiids</taxon>
        <taxon>Solanales</taxon>
        <taxon>Solanaceae</taxon>
        <taxon>Solanoideae</taxon>
        <taxon>Solaneae</taxon>
        <taxon>Solanum</taxon>
    </lineage>
</organism>
<protein>
    <submittedName>
        <fullName evidence="1">Putative ovule protein</fullName>
    </submittedName>
</protein>
<dbReference type="AlphaFoldDB" id="A0A0V0GEY9"/>
<dbReference type="EMBL" id="GEDG01040857">
    <property type="protein sequence ID" value="JAP06579.1"/>
    <property type="molecule type" value="Transcribed_RNA"/>
</dbReference>
<sequence>MYLVDNHILLDSLYLLYEEFPLYTLSSLHTPRLQALATSHQPKYRITLSTKAWTYRKKSHGVFASARN</sequence>
<reference evidence="1" key="1">
    <citation type="submission" date="2015-12" db="EMBL/GenBank/DDBJ databases">
        <title>Gene expression during late stages of embryo sac development: a critical building block for successful pollen-pistil interactions.</title>
        <authorList>
            <person name="Liu Y."/>
            <person name="Joly V."/>
            <person name="Sabar M."/>
            <person name="Matton D.P."/>
        </authorList>
    </citation>
    <scope>NUCLEOTIDE SEQUENCE</scope>
</reference>
<name>A0A0V0GEY9_SOLCH</name>
<accession>A0A0V0GEY9</accession>
<proteinExistence type="predicted"/>